<dbReference type="InterPro" id="IPR021139">
    <property type="entry name" value="NYN"/>
</dbReference>
<organism evidence="2 3">
    <name type="scientific">Spongiactinospora gelatinilytica</name>
    <dbReference type="NCBI Taxonomy" id="2666298"/>
    <lineage>
        <taxon>Bacteria</taxon>
        <taxon>Bacillati</taxon>
        <taxon>Actinomycetota</taxon>
        <taxon>Actinomycetes</taxon>
        <taxon>Streptosporangiales</taxon>
        <taxon>Streptosporangiaceae</taxon>
        <taxon>Spongiactinospora</taxon>
    </lineage>
</organism>
<dbReference type="PANTHER" id="PTHR35458:SF8">
    <property type="entry name" value="SLR0650 PROTEIN"/>
    <property type="match status" value="1"/>
</dbReference>
<dbReference type="EMBL" id="POUA01000276">
    <property type="protein sequence ID" value="PZG35164.1"/>
    <property type="molecule type" value="Genomic_DNA"/>
</dbReference>
<gene>
    <name evidence="2" type="ORF">C1I98_27730</name>
</gene>
<dbReference type="InterPro" id="IPR047140">
    <property type="entry name" value="LabA"/>
</dbReference>
<evidence type="ECO:0000313" key="2">
    <source>
        <dbReference type="EMBL" id="PZG35164.1"/>
    </source>
</evidence>
<proteinExistence type="predicted"/>
<protein>
    <submittedName>
        <fullName evidence="2">NYN domain-containing protein</fullName>
    </submittedName>
</protein>
<dbReference type="Gene3D" id="3.40.50.1010">
    <property type="entry name" value="5'-nuclease"/>
    <property type="match status" value="1"/>
</dbReference>
<dbReference type="GO" id="GO:0004540">
    <property type="term" value="F:RNA nuclease activity"/>
    <property type="evidence" value="ECO:0007669"/>
    <property type="project" value="InterPro"/>
</dbReference>
<dbReference type="Proteomes" id="UP000248544">
    <property type="component" value="Unassembled WGS sequence"/>
</dbReference>
<sequence length="210" mass="23519">MKHNQNPKSEAVAAYIDGFNLYHGIRPYGRRHLWLDLEAMTRRLLRPHQRLASVRYFTAPIRNDPAAQTRQNAYLGALQAHTSVEIVLGRFQERHRQCRACGATWRTYEEKESDVAIALAMIEDAVQGGHDKILLVSGDSDFCAAIRAVRRVNPAVGVIVVFPPGRRSDVLGRAAHGRFFLGIDTIRKSQLPPLVPGPAGLTYTRPKSWS</sequence>
<evidence type="ECO:0000313" key="3">
    <source>
        <dbReference type="Proteomes" id="UP000248544"/>
    </source>
</evidence>
<evidence type="ECO:0000259" key="1">
    <source>
        <dbReference type="Pfam" id="PF01936"/>
    </source>
</evidence>
<dbReference type="PANTHER" id="PTHR35458">
    <property type="entry name" value="SLR0755 PROTEIN"/>
    <property type="match status" value="1"/>
</dbReference>
<reference evidence="2 3" key="1">
    <citation type="submission" date="2018-01" db="EMBL/GenBank/DDBJ databases">
        <title>Draft genome sequence of Sphaerisporangium sp. 7K107.</title>
        <authorList>
            <person name="Sahin N."/>
            <person name="Saygin H."/>
            <person name="Ay H."/>
        </authorList>
    </citation>
    <scope>NUCLEOTIDE SEQUENCE [LARGE SCALE GENOMIC DNA]</scope>
    <source>
        <strain evidence="2 3">7K107</strain>
    </source>
</reference>
<dbReference type="RefSeq" id="WP_111170360.1">
    <property type="nucleotide sequence ID" value="NZ_POUA01000276.1"/>
</dbReference>
<name>A0A2W2H7Y9_9ACTN</name>
<dbReference type="AlphaFoldDB" id="A0A2W2H7Y9"/>
<keyword evidence="3" id="KW-1185">Reference proteome</keyword>
<dbReference type="CDD" id="cd18722">
    <property type="entry name" value="PIN_NicB-like"/>
    <property type="match status" value="1"/>
</dbReference>
<feature type="domain" description="NYN" evidence="1">
    <location>
        <begin position="12"/>
        <end position="179"/>
    </location>
</feature>
<dbReference type="Pfam" id="PF01936">
    <property type="entry name" value="NYN"/>
    <property type="match status" value="1"/>
</dbReference>
<accession>A0A2W2H7Y9</accession>
<comment type="caution">
    <text evidence="2">The sequence shown here is derived from an EMBL/GenBank/DDBJ whole genome shotgun (WGS) entry which is preliminary data.</text>
</comment>